<dbReference type="Pfam" id="PF13621">
    <property type="entry name" value="Cupin_8"/>
    <property type="match status" value="1"/>
</dbReference>
<accession>A0A9P8PYF7</accession>
<protein>
    <recommendedName>
        <fullName evidence="2">JmjC domain-containing protein</fullName>
    </recommendedName>
</protein>
<keyword evidence="4" id="KW-1185">Reference proteome</keyword>
<evidence type="ECO:0000313" key="3">
    <source>
        <dbReference type="EMBL" id="KAH3679584.1"/>
    </source>
</evidence>
<dbReference type="PANTHER" id="PTHR12461:SF100">
    <property type="entry name" value="JMJC DOMAIN-CONTAINING PROTEIN 4"/>
    <property type="match status" value="1"/>
</dbReference>
<dbReference type="AlphaFoldDB" id="A0A9P8PYF7"/>
<evidence type="ECO:0000313" key="4">
    <source>
        <dbReference type="Proteomes" id="UP000769528"/>
    </source>
</evidence>
<reference evidence="3" key="2">
    <citation type="submission" date="2021-01" db="EMBL/GenBank/DDBJ databases">
        <authorList>
            <person name="Schikora-Tamarit M.A."/>
        </authorList>
    </citation>
    <scope>NUCLEOTIDE SEQUENCE</scope>
    <source>
        <strain evidence="3">CBS6341</strain>
    </source>
</reference>
<feature type="compositionally biased region" description="Polar residues" evidence="1">
    <location>
        <begin position="195"/>
        <end position="206"/>
    </location>
</feature>
<feature type="domain" description="JmjC" evidence="2">
    <location>
        <begin position="266"/>
        <end position="557"/>
    </location>
</feature>
<evidence type="ECO:0000256" key="1">
    <source>
        <dbReference type="SAM" id="MobiDB-lite"/>
    </source>
</evidence>
<dbReference type="OrthoDB" id="415358at2759"/>
<dbReference type="InterPro" id="IPR003347">
    <property type="entry name" value="JmjC_dom"/>
</dbReference>
<dbReference type="InterPro" id="IPR014710">
    <property type="entry name" value="RmlC-like_jellyroll"/>
</dbReference>
<dbReference type="Gene3D" id="2.60.120.10">
    <property type="entry name" value="Jelly Rolls"/>
    <property type="match status" value="2"/>
</dbReference>
<sequence>MAKRFAKHTLTSESKKSKRNQIINEYSGYTLSSNNVSIDTIKATEITPEEFHSKYIIPRKPVIIDGIFDGFPIEKFQFPQIEDNLNSNDKLLVEEIDNGGFGSAQERIKLTFKEFIKKLKEEGNRYYLTTQYLEDDPDVINLQDDGYEEIEDDDDDQEKGDWANEGDDDTDEGFTPPGSPIDSKNEGEIEEEIESSTATQENFSDTDSIDFNNLHDDFDDLDDDDGDNGLVETEEIPDDELVTRELSTGPLSIFEAKQRIKELIQKPLTEFFLDNELPLIPNLFSKLITQQINIWVGSTKSAKGSSSPSLDLKKFKVDSTQNDLGLGRKMIGGGISSGLHHDHADNLYVPLKGYKRFTIFSPRDAEKLYTVGDLDKIYKSGVINYTNNDNAPFWKQLRSDSAIISETYNWKLETENDHDIKEKERSQMEDFIDNEANLINTHEEKYQGIKFEPPSFSKIPVALLHLDQIPEEQASLKDSLNLAIKNNFPKLLEAKFTTVNLKPGQMFYLPSGWFHEVTSFGSDGSEVKDANEPIHMALNYWFAPPSTESDDKVYKDNYWTDDFARTRASTNFFRENKDLYN</sequence>
<evidence type="ECO:0000259" key="2">
    <source>
        <dbReference type="PROSITE" id="PS51184"/>
    </source>
</evidence>
<feature type="compositionally biased region" description="Acidic residues" evidence="1">
    <location>
        <begin position="149"/>
        <end position="172"/>
    </location>
</feature>
<comment type="caution">
    <text evidence="3">The sequence shown here is derived from an EMBL/GenBank/DDBJ whole genome shotgun (WGS) entry which is preliminary data.</text>
</comment>
<dbReference type="Gene3D" id="2.60.120.650">
    <property type="entry name" value="Cupin"/>
    <property type="match status" value="1"/>
</dbReference>
<feature type="compositionally biased region" description="Acidic residues" evidence="1">
    <location>
        <begin position="217"/>
        <end position="226"/>
    </location>
</feature>
<dbReference type="EMBL" id="JAEUBF010000268">
    <property type="protein sequence ID" value="KAH3679584.1"/>
    <property type="molecule type" value="Genomic_DNA"/>
</dbReference>
<dbReference type="InterPro" id="IPR041667">
    <property type="entry name" value="Cupin_8"/>
</dbReference>
<dbReference type="Proteomes" id="UP000769528">
    <property type="component" value="Unassembled WGS sequence"/>
</dbReference>
<dbReference type="SUPFAM" id="SSF51197">
    <property type="entry name" value="Clavaminate synthase-like"/>
    <property type="match status" value="1"/>
</dbReference>
<dbReference type="PROSITE" id="PS51184">
    <property type="entry name" value="JMJC"/>
    <property type="match status" value="1"/>
</dbReference>
<feature type="region of interest" description="Disordered" evidence="1">
    <location>
        <begin position="149"/>
        <end position="226"/>
    </location>
</feature>
<proteinExistence type="predicted"/>
<gene>
    <name evidence="3" type="ORF">WICMUC_000917</name>
</gene>
<reference evidence="3" key="1">
    <citation type="journal article" date="2021" name="Open Biol.">
        <title>Shared evolutionary footprints suggest mitochondrial oxidative damage underlies multiple complex I losses in fungi.</title>
        <authorList>
            <person name="Schikora-Tamarit M.A."/>
            <person name="Marcet-Houben M."/>
            <person name="Nosek J."/>
            <person name="Gabaldon T."/>
        </authorList>
    </citation>
    <scope>NUCLEOTIDE SEQUENCE</scope>
    <source>
        <strain evidence="3">CBS6341</strain>
    </source>
</reference>
<name>A0A9P8PYF7_9ASCO</name>
<dbReference type="PANTHER" id="PTHR12461">
    <property type="entry name" value="HYPOXIA-INDUCIBLE FACTOR 1 ALPHA INHIBITOR-RELATED"/>
    <property type="match status" value="1"/>
</dbReference>
<organism evidence="3 4">
    <name type="scientific">Wickerhamomyces mucosus</name>
    <dbReference type="NCBI Taxonomy" id="1378264"/>
    <lineage>
        <taxon>Eukaryota</taxon>
        <taxon>Fungi</taxon>
        <taxon>Dikarya</taxon>
        <taxon>Ascomycota</taxon>
        <taxon>Saccharomycotina</taxon>
        <taxon>Saccharomycetes</taxon>
        <taxon>Phaffomycetales</taxon>
        <taxon>Wickerhamomycetaceae</taxon>
        <taxon>Wickerhamomyces</taxon>
    </lineage>
</organism>